<accession>A0ABQ5MH16</accession>
<dbReference type="EMBL" id="BRVO01000001">
    <property type="protein sequence ID" value="GLB48688.1"/>
    <property type="molecule type" value="Genomic_DNA"/>
</dbReference>
<dbReference type="RefSeq" id="WP_281764319.1">
    <property type="nucleotide sequence ID" value="NZ_BRVO01000001.1"/>
</dbReference>
<evidence type="ECO:0000256" key="1">
    <source>
        <dbReference type="ARBA" id="ARBA00022729"/>
    </source>
</evidence>
<name>A0ABQ5MH16_9FLAO</name>
<dbReference type="PROSITE" id="PS51352">
    <property type="entry name" value="THIOREDOXIN_2"/>
    <property type="match status" value="1"/>
</dbReference>
<dbReference type="InterPro" id="IPR051099">
    <property type="entry name" value="AGR/TXD"/>
</dbReference>
<evidence type="ECO:0000313" key="5">
    <source>
        <dbReference type="Proteomes" id="UP001143543"/>
    </source>
</evidence>
<comment type="caution">
    <text evidence="4">The sequence shown here is derived from an EMBL/GenBank/DDBJ whole genome shotgun (WGS) entry which is preliminary data.</text>
</comment>
<reference evidence="4" key="1">
    <citation type="submission" date="2022-07" db="EMBL/GenBank/DDBJ databases">
        <title>Taxonomy of Novel Oxalotrophic and Methylotrophic Bacteria.</title>
        <authorList>
            <person name="Sahin N."/>
            <person name="Tani A."/>
        </authorList>
    </citation>
    <scope>NUCLEOTIDE SEQUENCE</scope>
    <source>
        <strain evidence="4">Y10</strain>
    </source>
</reference>
<dbReference type="SUPFAM" id="SSF52833">
    <property type="entry name" value="Thioredoxin-like"/>
    <property type="match status" value="1"/>
</dbReference>
<dbReference type="PANTHER" id="PTHR15337:SF11">
    <property type="entry name" value="THIOREDOXIN DOMAIN-CONTAINING PROTEIN"/>
    <property type="match status" value="1"/>
</dbReference>
<feature type="chain" id="PRO_5045557431" description="Thioredoxin domain-containing protein" evidence="2">
    <location>
        <begin position="20"/>
        <end position="160"/>
    </location>
</feature>
<feature type="signal peptide" evidence="2">
    <location>
        <begin position="1"/>
        <end position="19"/>
    </location>
</feature>
<keyword evidence="1 2" id="KW-0732">Signal</keyword>
<sequence>MKKYVLLLLFVGVVSLGYAQDKSELTWHTDFNDAKRIAEKENKPLMLFFTGSDWCGWCKRLQKEVFQQQDFVTWAKENVVLLELDFPRRKQLEKQQQLQNYFLQQKFGVRGFPTIWFASFKTTEGQDDIIQIDKALGSVGYVRGGVDAWLQSANQILAKK</sequence>
<evidence type="ECO:0000256" key="2">
    <source>
        <dbReference type="SAM" id="SignalP"/>
    </source>
</evidence>
<dbReference type="InterPro" id="IPR013766">
    <property type="entry name" value="Thioredoxin_domain"/>
</dbReference>
<dbReference type="InterPro" id="IPR012336">
    <property type="entry name" value="Thioredoxin-like_fold"/>
</dbReference>
<organism evidence="4 5">
    <name type="scientific">Neptunitalea lumnitzerae</name>
    <dbReference type="NCBI Taxonomy" id="2965509"/>
    <lineage>
        <taxon>Bacteria</taxon>
        <taxon>Pseudomonadati</taxon>
        <taxon>Bacteroidota</taxon>
        <taxon>Flavobacteriia</taxon>
        <taxon>Flavobacteriales</taxon>
        <taxon>Flavobacteriaceae</taxon>
        <taxon>Neptunitalea</taxon>
    </lineage>
</organism>
<keyword evidence="5" id="KW-1185">Reference proteome</keyword>
<evidence type="ECO:0000259" key="3">
    <source>
        <dbReference type="PROSITE" id="PS51352"/>
    </source>
</evidence>
<dbReference type="Pfam" id="PF13098">
    <property type="entry name" value="Thioredoxin_2"/>
    <property type="match status" value="1"/>
</dbReference>
<feature type="domain" description="Thioredoxin" evidence="3">
    <location>
        <begin position="14"/>
        <end position="160"/>
    </location>
</feature>
<dbReference type="PANTHER" id="PTHR15337">
    <property type="entry name" value="ANTERIOR GRADIENT PROTEIN-RELATED"/>
    <property type="match status" value="1"/>
</dbReference>
<proteinExistence type="predicted"/>
<dbReference type="InterPro" id="IPR036249">
    <property type="entry name" value="Thioredoxin-like_sf"/>
</dbReference>
<protein>
    <recommendedName>
        <fullName evidence="3">Thioredoxin domain-containing protein</fullName>
    </recommendedName>
</protein>
<dbReference type="Proteomes" id="UP001143543">
    <property type="component" value="Unassembled WGS sequence"/>
</dbReference>
<evidence type="ECO:0000313" key="4">
    <source>
        <dbReference type="EMBL" id="GLB48688.1"/>
    </source>
</evidence>
<dbReference type="Gene3D" id="3.40.30.10">
    <property type="entry name" value="Glutaredoxin"/>
    <property type="match status" value="1"/>
</dbReference>
<gene>
    <name evidence="4" type="ORF">Y10_10560</name>
</gene>